<evidence type="ECO:0000256" key="3">
    <source>
        <dbReference type="ARBA" id="ARBA00022801"/>
    </source>
</evidence>
<dbReference type="RefSeq" id="WP_276659856.1">
    <property type="nucleotide sequence ID" value="NZ_SSFD01000238.1"/>
</dbReference>
<dbReference type="InterPro" id="IPR018085">
    <property type="entry name" value="Ura-DNA_Glyclase_AS"/>
</dbReference>
<organism evidence="6 7">
    <name type="scientific">Thauera aminoaromatica</name>
    <dbReference type="NCBI Taxonomy" id="164330"/>
    <lineage>
        <taxon>Bacteria</taxon>
        <taxon>Pseudomonadati</taxon>
        <taxon>Pseudomonadota</taxon>
        <taxon>Betaproteobacteria</taxon>
        <taxon>Rhodocyclales</taxon>
        <taxon>Zoogloeaceae</taxon>
        <taxon>Thauera</taxon>
    </lineage>
</organism>
<dbReference type="Gene3D" id="3.40.470.10">
    <property type="entry name" value="Uracil-DNA glycosylase-like domain"/>
    <property type="match status" value="1"/>
</dbReference>
<dbReference type="InterPro" id="IPR002043">
    <property type="entry name" value="UDG_fam1"/>
</dbReference>
<keyword evidence="3" id="KW-0378">Hydrolase</keyword>
<gene>
    <name evidence="6" type="ORF">E6Q80_15175</name>
</gene>
<reference evidence="6 7" key="1">
    <citation type="submission" date="2018-09" db="EMBL/GenBank/DDBJ databases">
        <title>Metagenome Assembled Genomes from an Advanced Water Purification Facility.</title>
        <authorList>
            <person name="Stamps B.W."/>
            <person name="Spear J.R."/>
        </authorList>
    </citation>
    <scope>NUCLEOTIDE SEQUENCE [LARGE SCALE GENOMIC DNA]</scope>
    <source>
        <strain evidence="6">Bin_27_1</strain>
    </source>
</reference>
<name>A0A5C7SFM6_THASP</name>
<comment type="similarity">
    <text evidence="1">Belongs to the uracil-DNA glycosylase (UDG) superfamily. UNG family.</text>
</comment>
<dbReference type="SUPFAM" id="SSF52141">
    <property type="entry name" value="Uracil-DNA glycosylase-like"/>
    <property type="match status" value="1"/>
</dbReference>
<evidence type="ECO:0008006" key="8">
    <source>
        <dbReference type="Google" id="ProtNLM"/>
    </source>
</evidence>
<feature type="active site" description="Proton acceptor" evidence="5">
    <location>
        <position position="87"/>
    </location>
</feature>
<dbReference type="AlphaFoldDB" id="A0A5C7SFM6"/>
<dbReference type="GO" id="GO:0097510">
    <property type="term" value="P:base-excision repair, AP site formation via deaminated base removal"/>
    <property type="evidence" value="ECO:0007669"/>
    <property type="project" value="TreeGrafter"/>
</dbReference>
<proteinExistence type="inferred from homology"/>
<dbReference type="PANTHER" id="PTHR11264:SF8">
    <property type="entry name" value="URACIL-DNA GLYCOSYLASE-LIKE DOMAIN-CONTAINING PROTEIN"/>
    <property type="match status" value="1"/>
</dbReference>
<dbReference type="EMBL" id="SSFD01000238">
    <property type="protein sequence ID" value="TXH82577.1"/>
    <property type="molecule type" value="Genomic_DNA"/>
</dbReference>
<evidence type="ECO:0000313" key="6">
    <source>
        <dbReference type="EMBL" id="TXH82577.1"/>
    </source>
</evidence>
<protein>
    <recommendedName>
        <fullName evidence="8">Uracil-DNA glycosylase</fullName>
    </recommendedName>
</protein>
<evidence type="ECO:0000256" key="2">
    <source>
        <dbReference type="ARBA" id="ARBA00022763"/>
    </source>
</evidence>
<evidence type="ECO:0000256" key="5">
    <source>
        <dbReference type="PROSITE-ProRule" id="PRU10072"/>
    </source>
</evidence>
<evidence type="ECO:0000256" key="1">
    <source>
        <dbReference type="ARBA" id="ARBA00008184"/>
    </source>
</evidence>
<accession>A0A5C7SFM6</accession>
<dbReference type="InterPro" id="IPR036895">
    <property type="entry name" value="Uracil-DNA_glycosylase-like_sf"/>
</dbReference>
<dbReference type="Proteomes" id="UP000321192">
    <property type="component" value="Unassembled WGS sequence"/>
</dbReference>
<keyword evidence="4" id="KW-0234">DNA repair</keyword>
<dbReference type="GO" id="GO:0004844">
    <property type="term" value="F:uracil DNA N-glycosylase activity"/>
    <property type="evidence" value="ECO:0007669"/>
    <property type="project" value="InterPro"/>
</dbReference>
<dbReference type="PROSITE" id="PS00130">
    <property type="entry name" value="U_DNA_GLYCOSYLASE"/>
    <property type="match status" value="1"/>
</dbReference>
<dbReference type="PANTHER" id="PTHR11264">
    <property type="entry name" value="URACIL-DNA GLYCOSYLASE"/>
    <property type="match status" value="1"/>
</dbReference>
<comment type="caution">
    <text evidence="6">The sequence shown here is derived from an EMBL/GenBank/DDBJ whole genome shotgun (WGS) entry which is preliminary data.</text>
</comment>
<evidence type="ECO:0000313" key="7">
    <source>
        <dbReference type="Proteomes" id="UP000321192"/>
    </source>
</evidence>
<evidence type="ECO:0000256" key="4">
    <source>
        <dbReference type="ARBA" id="ARBA00023204"/>
    </source>
</evidence>
<sequence length="296" mass="32560">MTELRTALREFLNNWQDDVPDAWRAVLAGAAPNFDAVAEHLTLEPQERIYPLRRGHGDSHAPAGSHVFRALDGLGPDAVRAVLLGQDPYPRISRATGRSFEQGDLVAWDGRVAESLRRMVQGLAQYRAPDPAYVAHDDAWTSVRARVLAGNPAIEAPGALFDRWQAAGVLCLNLGLTLSRFDPARTAASDRVQPAHMEMWKPLVRAILVHLACRPNGELLVVLWGDKARKAFEDMDVEREAESAGSRARLVVVNRVHPAADGPRGNRGASPFLRLDDPFTQANEALERIGALPIDW</sequence>
<keyword evidence="2" id="KW-0227">DNA damage</keyword>